<accession>A0A8T0J169</accession>
<keyword evidence="3" id="KW-0812">Transmembrane</keyword>
<name>A0A8T0J169_CERPU</name>
<keyword evidence="4" id="KW-1133">Transmembrane helix</keyword>
<dbReference type="Proteomes" id="UP000822688">
    <property type="component" value="Chromosome 2"/>
</dbReference>
<dbReference type="GO" id="GO:0016020">
    <property type="term" value="C:membrane"/>
    <property type="evidence" value="ECO:0007669"/>
    <property type="project" value="UniProtKB-SubCell"/>
</dbReference>
<dbReference type="AlphaFoldDB" id="A0A8T0J169"/>
<proteinExistence type="inferred from homology"/>
<comment type="subcellular location">
    <subcellularLocation>
        <location evidence="1">Membrane</location>
        <topology evidence="1">Multi-pass membrane protein</topology>
    </subcellularLocation>
</comment>
<evidence type="ECO:0000256" key="2">
    <source>
        <dbReference type="ARBA" id="ARBA00006824"/>
    </source>
</evidence>
<dbReference type="PANTHER" id="PTHR11266:SF121">
    <property type="entry name" value="OS09G0315000 PROTEIN"/>
    <property type="match status" value="1"/>
</dbReference>
<evidence type="ECO:0000313" key="8">
    <source>
        <dbReference type="Proteomes" id="UP000822688"/>
    </source>
</evidence>
<feature type="compositionally biased region" description="Low complexity" evidence="6">
    <location>
        <begin position="73"/>
        <end position="88"/>
    </location>
</feature>
<evidence type="ECO:0000256" key="3">
    <source>
        <dbReference type="ARBA" id="ARBA00022692"/>
    </source>
</evidence>
<protein>
    <submittedName>
        <fullName evidence="7">Uncharacterized protein</fullName>
    </submittedName>
</protein>
<dbReference type="GO" id="GO:0005737">
    <property type="term" value="C:cytoplasm"/>
    <property type="evidence" value="ECO:0007669"/>
    <property type="project" value="TreeGrafter"/>
</dbReference>
<reference evidence="7" key="1">
    <citation type="submission" date="2020-06" db="EMBL/GenBank/DDBJ databases">
        <title>WGS assembly of Ceratodon purpureus strain R40.</title>
        <authorList>
            <person name="Carey S.B."/>
            <person name="Jenkins J."/>
            <person name="Shu S."/>
            <person name="Lovell J.T."/>
            <person name="Sreedasyam A."/>
            <person name="Maumus F."/>
            <person name="Tiley G.P."/>
            <person name="Fernandez-Pozo N."/>
            <person name="Barry K."/>
            <person name="Chen C."/>
            <person name="Wang M."/>
            <person name="Lipzen A."/>
            <person name="Daum C."/>
            <person name="Saski C.A."/>
            <person name="Payton A.C."/>
            <person name="Mcbreen J.C."/>
            <person name="Conrad R.E."/>
            <person name="Kollar L.M."/>
            <person name="Olsson S."/>
            <person name="Huttunen S."/>
            <person name="Landis J.B."/>
            <person name="Wickett N.J."/>
            <person name="Johnson M.G."/>
            <person name="Rensing S.A."/>
            <person name="Grimwood J."/>
            <person name="Schmutz J."/>
            <person name="Mcdaniel S.F."/>
        </authorList>
    </citation>
    <scope>NUCLEOTIDE SEQUENCE</scope>
    <source>
        <strain evidence="7">R40</strain>
    </source>
</reference>
<feature type="region of interest" description="Disordered" evidence="6">
    <location>
        <begin position="66"/>
        <end position="88"/>
    </location>
</feature>
<dbReference type="EMBL" id="CM026422">
    <property type="protein sequence ID" value="KAG0588756.1"/>
    <property type="molecule type" value="Genomic_DNA"/>
</dbReference>
<sequence length="436" mass="47880">MAAVNPACVFGRDVRGLSGSSGLPERVLSGKVCSSSGKGRVAIGRKAGCARVSDFVGSIKGGSVRCSSLPGDSSSPGTSKSLGKSGSSKNLRWVEEDVAVAAENGVRSVSVVQAMPEDTGLNGATGMLAELLESDRPQPVGGYGAGNQMSLEMMDAMRGQEVQAMSAVLYRPKLLWFTKSEDEENRFIDRTFNALLAGAAISYAFTKAVTVDHDVWHGWTMFEVLKYAPLHSWHAYEEVLQSNPILAKMTISGIVYSIGDWIGQCVEGKPVLEFSRVRLLRSGLVGFCLHGSLSHHYYHVCEFLFPFQGWWVVPLKVAFDQTIWSAIWNSIYFIALGLLRFESPVRIFKDLRETFIPCLTAGWKLWPFAHLITYGLVPVEQRLLWVDCVEIVWVTILSMFANEKAQQRLESGEEGVLVLVAKEAAPEENLSSKDSQ</sequence>
<evidence type="ECO:0000256" key="5">
    <source>
        <dbReference type="ARBA" id="ARBA00023136"/>
    </source>
</evidence>
<organism evidence="7 8">
    <name type="scientific">Ceratodon purpureus</name>
    <name type="common">Fire moss</name>
    <name type="synonym">Dicranum purpureum</name>
    <dbReference type="NCBI Taxonomy" id="3225"/>
    <lineage>
        <taxon>Eukaryota</taxon>
        <taxon>Viridiplantae</taxon>
        <taxon>Streptophyta</taxon>
        <taxon>Embryophyta</taxon>
        <taxon>Bryophyta</taxon>
        <taxon>Bryophytina</taxon>
        <taxon>Bryopsida</taxon>
        <taxon>Dicranidae</taxon>
        <taxon>Pseudoditrichales</taxon>
        <taxon>Ditrichaceae</taxon>
        <taxon>Ceratodon</taxon>
    </lineage>
</organism>
<dbReference type="Pfam" id="PF04117">
    <property type="entry name" value="Mpv17_PMP22"/>
    <property type="match status" value="1"/>
</dbReference>
<gene>
    <name evidence="7" type="ORF">KC19_2G266800</name>
</gene>
<evidence type="ECO:0000313" key="7">
    <source>
        <dbReference type="EMBL" id="KAG0588756.1"/>
    </source>
</evidence>
<evidence type="ECO:0000256" key="6">
    <source>
        <dbReference type="SAM" id="MobiDB-lite"/>
    </source>
</evidence>
<dbReference type="InterPro" id="IPR007248">
    <property type="entry name" value="Mpv17_PMP22"/>
</dbReference>
<comment type="caution">
    <text evidence="7">The sequence shown here is derived from an EMBL/GenBank/DDBJ whole genome shotgun (WGS) entry which is preliminary data.</text>
</comment>
<evidence type="ECO:0000256" key="4">
    <source>
        <dbReference type="ARBA" id="ARBA00022989"/>
    </source>
</evidence>
<evidence type="ECO:0000256" key="1">
    <source>
        <dbReference type="ARBA" id="ARBA00004141"/>
    </source>
</evidence>
<keyword evidence="5" id="KW-0472">Membrane</keyword>
<keyword evidence="8" id="KW-1185">Reference proteome</keyword>
<comment type="similarity">
    <text evidence="2">Belongs to the peroxisomal membrane protein PXMP2/4 family.</text>
</comment>
<dbReference type="PANTHER" id="PTHR11266">
    <property type="entry name" value="PEROXISOMAL MEMBRANE PROTEIN 2, PXMP2 MPV17"/>
    <property type="match status" value="1"/>
</dbReference>